<dbReference type="PANTHER" id="PTHR40465">
    <property type="entry name" value="CHROMOSOME 1, WHOLE GENOME SHOTGUN SEQUENCE"/>
    <property type="match status" value="1"/>
</dbReference>
<evidence type="ECO:0000313" key="4">
    <source>
        <dbReference type="Proteomes" id="UP000308652"/>
    </source>
</evidence>
<keyword evidence="1" id="KW-1133">Transmembrane helix</keyword>
<evidence type="ECO:0000256" key="1">
    <source>
        <dbReference type="SAM" id="Phobius"/>
    </source>
</evidence>
<dbReference type="InterPro" id="IPR045339">
    <property type="entry name" value="DUF6534"/>
</dbReference>
<feature type="domain" description="DUF6534" evidence="2">
    <location>
        <begin position="163"/>
        <end position="247"/>
    </location>
</feature>
<name>A0A5C3LSN2_9AGAR</name>
<reference evidence="3 4" key="1">
    <citation type="journal article" date="2019" name="Nat. Ecol. Evol.">
        <title>Megaphylogeny resolves global patterns of mushroom evolution.</title>
        <authorList>
            <person name="Varga T."/>
            <person name="Krizsan K."/>
            <person name="Foldi C."/>
            <person name="Dima B."/>
            <person name="Sanchez-Garcia M."/>
            <person name="Sanchez-Ramirez S."/>
            <person name="Szollosi G.J."/>
            <person name="Szarkandi J.G."/>
            <person name="Papp V."/>
            <person name="Albert L."/>
            <person name="Andreopoulos W."/>
            <person name="Angelini C."/>
            <person name="Antonin V."/>
            <person name="Barry K.W."/>
            <person name="Bougher N.L."/>
            <person name="Buchanan P."/>
            <person name="Buyck B."/>
            <person name="Bense V."/>
            <person name="Catcheside P."/>
            <person name="Chovatia M."/>
            <person name="Cooper J."/>
            <person name="Damon W."/>
            <person name="Desjardin D."/>
            <person name="Finy P."/>
            <person name="Geml J."/>
            <person name="Haridas S."/>
            <person name="Hughes K."/>
            <person name="Justo A."/>
            <person name="Karasinski D."/>
            <person name="Kautmanova I."/>
            <person name="Kiss B."/>
            <person name="Kocsube S."/>
            <person name="Kotiranta H."/>
            <person name="LaButti K.M."/>
            <person name="Lechner B.E."/>
            <person name="Liimatainen K."/>
            <person name="Lipzen A."/>
            <person name="Lukacs Z."/>
            <person name="Mihaltcheva S."/>
            <person name="Morgado L.N."/>
            <person name="Niskanen T."/>
            <person name="Noordeloos M.E."/>
            <person name="Ohm R.A."/>
            <person name="Ortiz-Santana B."/>
            <person name="Ovrebo C."/>
            <person name="Racz N."/>
            <person name="Riley R."/>
            <person name="Savchenko A."/>
            <person name="Shiryaev A."/>
            <person name="Soop K."/>
            <person name="Spirin V."/>
            <person name="Szebenyi C."/>
            <person name="Tomsovsky M."/>
            <person name="Tulloss R.E."/>
            <person name="Uehling J."/>
            <person name="Grigoriev I.V."/>
            <person name="Vagvolgyi C."/>
            <person name="Papp T."/>
            <person name="Martin F.M."/>
            <person name="Miettinen O."/>
            <person name="Hibbett D.S."/>
            <person name="Nagy L.G."/>
        </authorList>
    </citation>
    <scope>NUCLEOTIDE SEQUENCE [LARGE SCALE GENOMIC DNA]</scope>
    <source>
        <strain evidence="3 4">CBS 166.37</strain>
    </source>
</reference>
<dbReference type="AlphaFoldDB" id="A0A5C3LSN2"/>
<keyword evidence="1" id="KW-0472">Membrane</keyword>
<proteinExistence type="predicted"/>
<keyword evidence="1" id="KW-0812">Transmembrane</keyword>
<evidence type="ECO:0000259" key="2">
    <source>
        <dbReference type="Pfam" id="PF20152"/>
    </source>
</evidence>
<dbReference type="PANTHER" id="PTHR40465:SF1">
    <property type="entry name" value="DUF6534 DOMAIN-CONTAINING PROTEIN"/>
    <property type="match status" value="1"/>
</dbReference>
<organism evidence="3 4">
    <name type="scientific">Crucibulum laeve</name>
    <dbReference type="NCBI Taxonomy" id="68775"/>
    <lineage>
        <taxon>Eukaryota</taxon>
        <taxon>Fungi</taxon>
        <taxon>Dikarya</taxon>
        <taxon>Basidiomycota</taxon>
        <taxon>Agaricomycotina</taxon>
        <taxon>Agaricomycetes</taxon>
        <taxon>Agaricomycetidae</taxon>
        <taxon>Agaricales</taxon>
        <taxon>Agaricineae</taxon>
        <taxon>Nidulariaceae</taxon>
        <taxon>Crucibulum</taxon>
    </lineage>
</organism>
<dbReference type="Proteomes" id="UP000308652">
    <property type="component" value="Unassembled WGS sequence"/>
</dbReference>
<sequence length="316" mass="35123">MGLYDQTVGVLLIGIFFNTFLFGLVTYQFIVYANTKFKDPLWIRAIVWTLCITDTTHSTIAIYNAYDMCVTNYGNPESLLFVSWTVPVLAFATAFAAFITQIFLGHRVLLITKNKYITGVVGITSLAAFVTAIYVTYMAAVVHEIKDFGLLVPSVTAWLALQTTADFILTFILAYALAKSRTGFSKTDTVINRLIRGAVQTGVFASIFALGDMFCFTLLKGTYFYAMFAYPIGRIYTNTLMDTLNARINLRDMMGGTVDLDSQSNANVYHMHGRATFQGQSIHVQKEVITDVNTNPTAVASYSDEDVYSKTAYKKA</sequence>
<feature type="transmembrane region" description="Helical" evidence="1">
    <location>
        <begin position="198"/>
        <end position="219"/>
    </location>
</feature>
<keyword evidence="4" id="KW-1185">Reference proteome</keyword>
<dbReference type="Pfam" id="PF20152">
    <property type="entry name" value="DUF6534"/>
    <property type="match status" value="1"/>
</dbReference>
<feature type="transmembrane region" description="Helical" evidence="1">
    <location>
        <begin position="116"/>
        <end position="137"/>
    </location>
</feature>
<evidence type="ECO:0000313" key="3">
    <source>
        <dbReference type="EMBL" id="TFK36144.1"/>
    </source>
</evidence>
<dbReference type="EMBL" id="ML213616">
    <property type="protein sequence ID" value="TFK36144.1"/>
    <property type="molecule type" value="Genomic_DNA"/>
</dbReference>
<feature type="transmembrane region" description="Helical" evidence="1">
    <location>
        <begin position="157"/>
        <end position="178"/>
    </location>
</feature>
<dbReference type="OrthoDB" id="2562493at2759"/>
<gene>
    <name evidence="3" type="ORF">BDQ12DRAFT_654966</name>
</gene>
<feature type="transmembrane region" description="Helical" evidence="1">
    <location>
        <begin position="12"/>
        <end position="33"/>
    </location>
</feature>
<feature type="transmembrane region" description="Helical" evidence="1">
    <location>
        <begin position="78"/>
        <end position="104"/>
    </location>
</feature>
<accession>A0A5C3LSN2</accession>
<protein>
    <recommendedName>
        <fullName evidence="2">DUF6534 domain-containing protein</fullName>
    </recommendedName>
</protein>
<dbReference type="STRING" id="68775.A0A5C3LSN2"/>
<feature type="transmembrane region" description="Helical" evidence="1">
    <location>
        <begin position="45"/>
        <end position="66"/>
    </location>
</feature>